<keyword evidence="3 6" id="KW-0812">Transmembrane</keyword>
<dbReference type="NCBIfam" id="TIGR00254">
    <property type="entry name" value="GGDEF"/>
    <property type="match status" value="1"/>
</dbReference>
<dbReference type="SMART" id="SM00267">
    <property type="entry name" value="GGDEF"/>
    <property type="match status" value="1"/>
</dbReference>
<dbReference type="SUPFAM" id="SSF141868">
    <property type="entry name" value="EAL domain-like"/>
    <property type="match status" value="1"/>
</dbReference>
<evidence type="ECO:0000256" key="6">
    <source>
        <dbReference type="SAM" id="Phobius"/>
    </source>
</evidence>
<dbReference type="Gene3D" id="3.20.20.450">
    <property type="entry name" value="EAL domain"/>
    <property type="match status" value="1"/>
</dbReference>
<dbReference type="InterPro" id="IPR029787">
    <property type="entry name" value="Nucleotide_cyclase"/>
</dbReference>
<dbReference type="PROSITE" id="PS50883">
    <property type="entry name" value="EAL"/>
    <property type="match status" value="1"/>
</dbReference>
<organism evidence="9 10">
    <name type="scientific">Vibrio lentus</name>
    <dbReference type="NCBI Taxonomy" id="136468"/>
    <lineage>
        <taxon>Bacteria</taxon>
        <taxon>Pseudomonadati</taxon>
        <taxon>Pseudomonadota</taxon>
        <taxon>Gammaproteobacteria</taxon>
        <taxon>Vibrionales</taxon>
        <taxon>Vibrionaceae</taxon>
        <taxon>Vibrio</taxon>
    </lineage>
</organism>
<dbReference type="PROSITE" id="PS50887">
    <property type="entry name" value="GGDEF"/>
    <property type="match status" value="1"/>
</dbReference>
<comment type="caution">
    <text evidence="9">The sequence shown here is derived from an EMBL/GenBank/DDBJ whole genome shotgun (WGS) entry which is preliminary data.</text>
</comment>
<protein>
    <recommendedName>
        <fullName evidence="11">Histidine kinase</fullName>
    </recommendedName>
</protein>
<dbReference type="PANTHER" id="PTHR44757">
    <property type="entry name" value="DIGUANYLATE CYCLASE DGCP"/>
    <property type="match status" value="1"/>
</dbReference>
<dbReference type="CDD" id="cd01949">
    <property type="entry name" value="GGDEF"/>
    <property type="match status" value="1"/>
</dbReference>
<evidence type="ECO:0000256" key="4">
    <source>
        <dbReference type="ARBA" id="ARBA00022989"/>
    </source>
</evidence>
<dbReference type="InterPro" id="IPR004010">
    <property type="entry name" value="Double_Cache_2"/>
</dbReference>
<dbReference type="Pfam" id="PF08269">
    <property type="entry name" value="dCache_2"/>
    <property type="match status" value="1"/>
</dbReference>
<evidence type="ECO:0000259" key="8">
    <source>
        <dbReference type="PROSITE" id="PS50887"/>
    </source>
</evidence>
<feature type="transmembrane region" description="Helical" evidence="6">
    <location>
        <begin position="355"/>
        <end position="377"/>
    </location>
</feature>
<dbReference type="Gene3D" id="3.30.70.270">
    <property type="match status" value="1"/>
</dbReference>
<dbReference type="SUPFAM" id="SSF55073">
    <property type="entry name" value="Nucleotide cyclase"/>
    <property type="match status" value="1"/>
</dbReference>
<dbReference type="EMBL" id="MCZK01000036">
    <property type="protein sequence ID" value="PMM75921.1"/>
    <property type="molecule type" value="Genomic_DNA"/>
</dbReference>
<keyword evidence="5 6" id="KW-0472">Membrane</keyword>
<dbReference type="InterPro" id="IPR052155">
    <property type="entry name" value="Biofilm_reg_signaling"/>
</dbReference>
<dbReference type="CDD" id="cd01948">
    <property type="entry name" value="EAL"/>
    <property type="match status" value="1"/>
</dbReference>
<comment type="subcellular location">
    <subcellularLocation>
        <location evidence="1">Cell membrane</location>
        <topology evidence="1">Multi-pass membrane protein</topology>
    </subcellularLocation>
</comment>
<feature type="domain" description="EAL" evidence="7">
    <location>
        <begin position="581"/>
        <end position="835"/>
    </location>
</feature>
<evidence type="ECO:0000256" key="5">
    <source>
        <dbReference type="ARBA" id="ARBA00023136"/>
    </source>
</evidence>
<evidence type="ECO:0000313" key="9">
    <source>
        <dbReference type="EMBL" id="PMM75921.1"/>
    </source>
</evidence>
<dbReference type="RefSeq" id="WP_102434126.1">
    <property type="nucleotide sequence ID" value="NZ_CAWNVI010000036.1"/>
</dbReference>
<name>A0A2N7KIN9_9VIBR</name>
<dbReference type="InterPro" id="IPR001633">
    <property type="entry name" value="EAL_dom"/>
</dbReference>
<dbReference type="GO" id="GO:0005886">
    <property type="term" value="C:plasma membrane"/>
    <property type="evidence" value="ECO:0007669"/>
    <property type="project" value="UniProtKB-SubCell"/>
</dbReference>
<dbReference type="OrthoDB" id="1316910at2"/>
<dbReference type="Gene3D" id="3.30.450.20">
    <property type="entry name" value="PAS domain"/>
    <property type="match status" value="2"/>
</dbReference>
<dbReference type="Pfam" id="PF00563">
    <property type="entry name" value="EAL"/>
    <property type="match status" value="1"/>
</dbReference>
<dbReference type="Proteomes" id="UP000235406">
    <property type="component" value="Unassembled WGS sequence"/>
</dbReference>
<dbReference type="AlphaFoldDB" id="A0A2N7KIN9"/>
<evidence type="ECO:0000256" key="2">
    <source>
        <dbReference type="ARBA" id="ARBA00022475"/>
    </source>
</evidence>
<keyword evidence="4 6" id="KW-1133">Transmembrane helix</keyword>
<dbReference type="SMART" id="SM01049">
    <property type="entry name" value="Cache_2"/>
    <property type="match status" value="1"/>
</dbReference>
<evidence type="ECO:0000313" key="10">
    <source>
        <dbReference type="Proteomes" id="UP000235406"/>
    </source>
</evidence>
<dbReference type="Pfam" id="PF00990">
    <property type="entry name" value="GGDEF"/>
    <property type="match status" value="1"/>
</dbReference>
<dbReference type="SMART" id="SM00052">
    <property type="entry name" value="EAL"/>
    <property type="match status" value="1"/>
</dbReference>
<evidence type="ECO:0000259" key="7">
    <source>
        <dbReference type="PROSITE" id="PS50883"/>
    </source>
</evidence>
<evidence type="ECO:0008006" key="11">
    <source>
        <dbReference type="Google" id="ProtNLM"/>
    </source>
</evidence>
<dbReference type="InterPro" id="IPR043128">
    <property type="entry name" value="Rev_trsase/Diguanyl_cyclase"/>
</dbReference>
<sequence>MLHINDKKLVWFTKYLPITIIIFSAIILNVAMFTSVDHKVKALVNLIRTDYIAAQKESIETQVLQVSQQITHTQRLIESETKKTITRRLDRAYTAARNIYSSNQHLPQEELKLLILNEIRKLSYAKEKGYIYAYDMQGNVLVHPLFPDLENTNQLEETDIRGVPVIKEQIDLLKASNGAYSRYFAPRPGFDGQDFEKPHLGSDHFEKLSYIRRFEPFDWYFGTGVSIEDVKRTSYLRILEILSTVTIGDNGYLFVFEKNGNSLLHANQIYAGQELNVYDLIGDDFKQDVLAQAETGGFVDYMAEDKQGAMGPKSSYVQNVGDWDWIVGTGIYLNNVNASIEKRKDQLLAESRNEFGLVLVMSVLVTLVCIFISALVGRRISMRFAQMEQRISDDFNRIQNSRRRLQHMARHDSLTALPNRSELELQVSRAIAHSKLEGKLVALVFVDLDNFKRINDQYGHASGDELLKQIGQRFERILEPNDIVSRFGGDEFVFCLPGIHDLVEAEKKVQQIQDVFEPLFDLHGSPVSTQCSAGVSMYPYDGTEVEELLTKADIVLYKAKEQNKGDAVFYDDVINQKVKYDFSIEEQLETALDKGEFSVLYQPQVDSHTEQLKGVEALCRWHNSVLGFVSPLDFIPAAERVGKIHEIGEFVLKKACEDTLSLMPNGPEAVCVSVNVSPKQVFELGFDDKVIGLVEAVGIDPCRVTLELTENILIKDLHIVEPILRKLREYGFGISLDDFGTGFSSLNYLNTLPITEIKIDRSFIGKLNSSQHSETLVKAIIDIGASCQMKVVAEGVETPEQMAKLQQYHCDLLQGYYFDKPLSAQGLVDSYFSVHSKNLACNNS</sequence>
<keyword evidence="2" id="KW-1003">Cell membrane</keyword>
<dbReference type="InterPro" id="IPR000160">
    <property type="entry name" value="GGDEF_dom"/>
</dbReference>
<feature type="domain" description="GGDEF" evidence="8">
    <location>
        <begin position="439"/>
        <end position="572"/>
    </location>
</feature>
<dbReference type="PANTHER" id="PTHR44757:SF2">
    <property type="entry name" value="BIOFILM ARCHITECTURE MAINTENANCE PROTEIN MBAA"/>
    <property type="match status" value="1"/>
</dbReference>
<feature type="transmembrane region" description="Helical" evidence="6">
    <location>
        <begin position="12"/>
        <end position="33"/>
    </location>
</feature>
<dbReference type="InterPro" id="IPR035919">
    <property type="entry name" value="EAL_sf"/>
</dbReference>
<evidence type="ECO:0000256" key="1">
    <source>
        <dbReference type="ARBA" id="ARBA00004651"/>
    </source>
</evidence>
<reference evidence="10" key="1">
    <citation type="submission" date="2016-07" db="EMBL/GenBank/DDBJ databases">
        <title>Nontailed viruses are major unrecognized killers of bacteria in the ocean.</title>
        <authorList>
            <person name="Kauffman K."/>
            <person name="Hussain F."/>
            <person name="Yang J."/>
            <person name="Arevalo P."/>
            <person name="Brown J."/>
            <person name="Cutler M."/>
            <person name="Kelly L."/>
            <person name="Polz M.F."/>
        </authorList>
    </citation>
    <scope>NUCLEOTIDE SEQUENCE [LARGE SCALE GENOMIC DNA]</scope>
    <source>
        <strain evidence="10">10N.261.46.F8</strain>
    </source>
</reference>
<accession>A0A2N7KIN9</accession>
<proteinExistence type="predicted"/>
<evidence type="ECO:0000256" key="3">
    <source>
        <dbReference type="ARBA" id="ARBA00022692"/>
    </source>
</evidence>
<dbReference type="InterPro" id="IPR033480">
    <property type="entry name" value="sCache_2"/>
</dbReference>
<gene>
    <name evidence="9" type="ORF">BCT49_00800</name>
</gene>